<dbReference type="GO" id="GO:0020037">
    <property type="term" value="F:heme binding"/>
    <property type="evidence" value="ECO:0007669"/>
    <property type="project" value="InterPro"/>
</dbReference>
<evidence type="ECO:0000256" key="9">
    <source>
        <dbReference type="PIRSR" id="PIRSR602401-1"/>
    </source>
</evidence>
<evidence type="ECO:0000256" key="3">
    <source>
        <dbReference type="ARBA" id="ARBA00010617"/>
    </source>
</evidence>
<name>A0A067SGU7_GALM3</name>
<keyword evidence="7 9" id="KW-0408">Iron</keyword>
<accession>A0A067SGU7</accession>
<dbReference type="SUPFAM" id="SSF48264">
    <property type="entry name" value="Cytochrome P450"/>
    <property type="match status" value="1"/>
</dbReference>
<evidence type="ECO:0000256" key="1">
    <source>
        <dbReference type="ARBA" id="ARBA00001971"/>
    </source>
</evidence>
<dbReference type="PANTHER" id="PTHR46300">
    <property type="entry name" value="P450, PUTATIVE (EUROFUNG)-RELATED-RELATED"/>
    <property type="match status" value="1"/>
</dbReference>
<dbReference type="InterPro" id="IPR001128">
    <property type="entry name" value="Cyt_P450"/>
</dbReference>
<dbReference type="PANTHER" id="PTHR46300:SF7">
    <property type="entry name" value="P450, PUTATIVE (EUROFUNG)-RELATED"/>
    <property type="match status" value="1"/>
</dbReference>
<dbReference type="OrthoDB" id="2789670at2759"/>
<keyword evidence="12" id="KW-1185">Reference proteome</keyword>
<dbReference type="GO" id="GO:0005506">
    <property type="term" value="F:iron ion binding"/>
    <property type="evidence" value="ECO:0007669"/>
    <property type="project" value="InterPro"/>
</dbReference>
<evidence type="ECO:0000256" key="2">
    <source>
        <dbReference type="ARBA" id="ARBA00005179"/>
    </source>
</evidence>
<dbReference type="PROSITE" id="PS00086">
    <property type="entry name" value="CYTOCHROME_P450"/>
    <property type="match status" value="1"/>
</dbReference>
<dbReference type="InterPro" id="IPR050364">
    <property type="entry name" value="Cytochrome_P450_fung"/>
</dbReference>
<gene>
    <name evidence="11" type="ORF">GALMADRAFT_104204</name>
</gene>
<keyword evidence="6 10" id="KW-0560">Oxidoreductase</keyword>
<protein>
    <recommendedName>
        <fullName evidence="13">Cytochrome P450</fullName>
    </recommendedName>
</protein>
<dbReference type="STRING" id="685588.A0A067SGU7"/>
<dbReference type="GO" id="GO:0004497">
    <property type="term" value="F:monooxygenase activity"/>
    <property type="evidence" value="ECO:0007669"/>
    <property type="project" value="UniProtKB-KW"/>
</dbReference>
<comment type="cofactor">
    <cofactor evidence="1 9">
        <name>heme</name>
        <dbReference type="ChEBI" id="CHEBI:30413"/>
    </cofactor>
</comment>
<keyword evidence="5 9" id="KW-0479">Metal-binding</keyword>
<evidence type="ECO:0000256" key="5">
    <source>
        <dbReference type="ARBA" id="ARBA00022723"/>
    </source>
</evidence>
<comment type="similarity">
    <text evidence="3 10">Belongs to the cytochrome P450 family.</text>
</comment>
<proteinExistence type="inferred from homology"/>
<evidence type="ECO:0000256" key="4">
    <source>
        <dbReference type="ARBA" id="ARBA00022617"/>
    </source>
</evidence>
<dbReference type="InterPro" id="IPR017972">
    <property type="entry name" value="Cyt_P450_CS"/>
</dbReference>
<dbReference type="EMBL" id="KL142403">
    <property type="protein sequence ID" value="KDR69247.1"/>
    <property type="molecule type" value="Genomic_DNA"/>
</dbReference>
<dbReference type="HOGENOM" id="CLU_001570_2_3_1"/>
<evidence type="ECO:0000256" key="8">
    <source>
        <dbReference type="ARBA" id="ARBA00023033"/>
    </source>
</evidence>
<dbReference type="CDD" id="cd11065">
    <property type="entry name" value="CYP64-like"/>
    <property type="match status" value="1"/>
</dbReference>
<keyword evidence="8 10" id="KW-0503">Monooxygenase</keyword>
<dbReference type="GO" id="GO:0016705">
    <property type="term" value="F:oxidoreductase activity, acting on paired donors, with incorporation or reduction of molecular oxygen"/>
    <property type="evidence" value="ECO:0007669"/>
    <property type="project" value="InterPro"/>
</dbReference>
<evidence type="ECO:0000313" key="12">
    <source>
        <dbReference type="Proteomes" id="UP000027222"/>
    </source>
</evidence>
<comment type="pathway">
    <text evidence="2">Secondary metabolite biosynthesis.</text>
</comment>
<organism evidence="11 12">
    <name type="scientific">Galerina marginata (strain CBS 339.88)</name>
    <dbReference type="NCBI Taxonomy" id="685588"/>
    <lineage>
        <taxon>Eukaryota</taxon>
        <taxon>Fungi</taxon>
        <taxon>Dikarya</taxon>
        <taxon>Basidiomycota</taxon>
        <taxon>Agaricomycotina</taxon>
        <taxon>Agaricomycetes</taxon>
        <taxon>Agaricomycetidae</taxon>
        <taxon>Agaricales</taxon>
        <taxon>Agaricineae</taxon>
        <taxon>Strophariaceae</taxon>
        <taxon>Galerina</taxon>
    </lineage>
</organism>
<dbReference type="Pfam" id="PF00067">
    <property type="entry name" value="p450"/>
    <property type="match status" value="1"/>
</dbReference>
<dbReference type="Gene3D" id="1.10.630.10">
    <property type="entry name" value="Cytochrome P450"/>
    <property type="match status" value="1"/>
</dbReference>
<keyword evidence="4 9" id="KW-0349">Heme</keyword>
<dbReference type="AlphaFoldDB" id="A0A067SGU7"/>
<sequence>MIPALQGSDFFIFLVPLAVTVLLYVRTSKRSGLPYPPGPRKLPLLGNALQIPTIFEWLTYARWAKEYKSDVIHLTAFGSNIIVLNSHKAAVDLLEKRSSIYSSRPHFTMLSELMGWRSFIFTMPYGDQWRESRRAFVEYFQSSDGARFHVSHMEYIGKMLPRLLDTPQDFLDTTRHAAGELSLSTAYGIPILPTNDPFLTLAEQSVASLLAATAPGAFLVDMVPLLKYVPDSEYIPGAGFQKKARVWRELQEEMREAAYQETVRTMASGIFKPSFTSTSLQNLNESADLSHQREVIRDTAAMVFIAGADTTLSAIHTFFAAMLCFPETQYKAQEELDRVLNGKLPEFSDEDDLPYVSALVKEVLRWKPVTPVAVPHCVTEDDIYEGYHIPKGSTVIPNIWAMLYNEEEYPNPSTFDPDRFMKDGLLNLAVRDPASVAFGFGRRMCPGNQVALSATFDISEAFDDDGNPIAPSIEYHSGLAW</sequence>
<dbReference type="Proteomes" id="UP000027222">
    <property type="component" value="Unassembled WGS sequence"/>
</dbReference>
<dbReference type="InterPro" id="IPR002401">
    <property type="entry name" value="Cyt_P450_E_grp-I"/>
</dbReference>
<evidence type="ECO:0000313" key="11">
    <source>
        <dbReference type="EMBL" id="KDR69247.1"/>
    </source>
</evidence>
<feature type="binding site" description="axial binding residue" evidence="9">
    <location>
        <position position="445"/>
    </location>
    <ligand>
        <name>heme</name>
        <dbReference type="ChEBI" id="CHEBI:30413"/>
    </ligand>
    <ligandPart>
        <name>Fe</name>
        <dbReference type="ChEBI" id="CHEBI:18248"/>
    </ligandPart>
</feature>
<dbReference type="PRINTS" id="PR00385">
    <property type="entry name" value="P450"/>
</dbReference>
<dbReference type="InterPro" id="IPR036396">
    <property type="entry name" value="Cyt_P450_sf"/>
</dbReference>
<evidence type="ECO:0000256" key="7">
    <source>
        <dbReference type="ARBA" id="ARBA00023004"/>
    </source>
</evidence>
<evidence type="ECO:0008006" key="13">
    <source>
        <dbReference type="Google" id="ProtNLM"/>
    </source>
</evidence>
<reference evidence="12" key="1">
    <citation type="journal article" date="2014" name="Proc. Natl. Acad. Sci. U.S.A.">
        <title>Extensive sampling of basidiomycete genomes demonstrates inadequacy of the white-rot/brown-rot paradigm for wood decay fungi.</title>
        <authorList>
            <person name="Riley R."/>
            <person name="Salamov A.A."/>
            <person name="Brown D.W."/>
            <person name="Nagy L.G."/>
            <person name="Floudas D."/>
            <person name="Held B.W."/>
            <person name="Levasseur A."/>
            <person name="Lombard V."/>
            <person name="Morin E."/>
            <person name="Otillar R."/>
            <person name="Lindquist E.A."/>
            <person name="Sun H."/>
            <person name="LaButti K.M."/>
            <person name="Schmutz J."/>
            <person name="Jabbour D."/>
            <person name="Luo H."/>
            <person name="Baker S.E."/>
            <person name="Pisabarro A.G."/>
            <person name="Walton J.D."/>
            <person name="Blanchette R.A."/>
            <person name="Henrissat B."/>
            <person name="Martin F."/>
            <person name="Cullen D."/>
            <person name="Hibbett D.S."/>
            <person name="Grigoriev I.V."/>
        </authorList>
    </citation>
    <scope>NUCLEOTIDE SEQUENCE [LARGE SCALE GENOMIC DNA]</scope>
    <source>
        <strain evidence="12">CBS 339.88</strain>
    </source>
</reference>
<evidence type="ECO:0000256" key="10">
    <source>
        <dbReference type="RuleBase" id="RU000461"/>
    </source>
</evidence>
<dbReference type="PRINTS" id="PR00463">
    <property type="entry name" value="EP450I"/>
</dbReference>
<evidence type="ECO:0000256" key="6">
    <source>
        <dbReference type="ARBA" id="ARBA00023002"/>
    </source>
</evidence>